<evidence type="ECO:0008006" key="3">
    <source>
        <dbReference type="Google" id="ProtNLM"/>
    </source>
</evidence>
<sequence length="95" mass="9925">MGSSPHECGERWLGEAETERGTALYEGPLSGRFAATSPPLRGGRGTQVLRVPGTAPPLACRPSPPQGGDQQLGTLLAYPMAQNSMPCCAFTPAEK</sequence>
<name>A0ABM9E3L3_9HYPH</name>
<proteinExistence type="predicted"/>
<accession>A0ABM9E3L3</accession>
<reference evidence="1" key="1">
    <citation type="submission" date="2022-03" db="EMBL/GenBank/DDBJ databases">
        <authorList>
            <person name="Brunel B."/>
        </authorList>
    </citation>
    <scope>NUCLEOTIDE SEQUENCE</scope>
    <source>
        <strain evidence="1">STM4922sample</strain>
    </source>
</reference>
<gene>
    <name evidence="1" type="ORF">MES4922_300288</name>
</gene>
<dbReference type="EMBL" id="CAKXZS010000024">
    <property type="protein sequence ID" value="CAH2403204.1"/>
    <property type="molecule type" value="Genomic_DNA"/>
</dbReference>
<keyword evidence="2" id="KW-1185">Reference proteome</keyword>
<comment type="caution">
    <text evidence="1">The sequence shown here is derived from an EMBL/GenBank/DDBJ whole genome shotgun (WGS) entry which is preliminary data.</text>
</comment>
<organism evidence="1 2">
    <name type="scientific">Mesorhizobium ventifaucium</name>
    <dbReference type="NCBI Taxonomy" id="666020"/>
    <lineage>
        <taxon>Bacteria</taxon>
        <taxon>Pseudomonadati</taxon>
        <taxon>Pseudomonadota</taxon>
        <taxon>Alphaproteobacteria</taxon>
        <taxon>Hyphomicrobiales</taxon>
        <taxon>Phyllobacteriaceae</taxon>
        <taxon>Mesorhizobium</taxon>
    </lineage>
</organism>
<evidence type="ECO:0000313" key="2">
    <source>
        <dbReference type="Proteomes" id="UP001152604"/>
    </source>
</evidence>
<dbReference type="Proteomes" id="UP001152604">
    <property type="component" value="Unassembled WGS sequence"/>
</dbReference>
<evidence type="ECO:0000313" key="1">
    <source>
        <dbReference type="EMBL" id="CAH2403204.1"/>
    </source>
</evidence>
<protein>
    <recommendedName>
        <fullName evidence="3">Propionyl-coenzyme A carboxylase alpha polypeptide</fullName>
    </recommendedName>
</protein>